<dbReference type="EMBL" id="CP028901">
    <property type="protein sequence ID" value="AWB34018.1"/>
    <property type="molecule type" value="Genomic_DNA"/>
</dbReference>
<gene>
    <name evidence="1" type="ORF">DBV39_10160</name>
</gene>
<evidence type="ECO:0000313" key="2">
    <source>
        <dbReference type="Proteomes" id="UP000244571"/>
    </source>
</evidence>
<sequence>MRFSNETIKRIGSLGRPALETPPQTTAVWDPNKQIVDFDHFARTNLMRKVMGQKRFDFLPEHVRGQHGQRMSEADHLIDAAEEKVVYGHR</sequence>
<organism evidence="1 2">
    <name type="scientific">Orrella marina</name>
    <dbReference type="NCBI Taxonomy" id="2163011"/>
    <lineage>
        <taxon>Bacteria</taxon>
        <taxon>Pseudomonadati</taxon>
        <taxon>Pseudomonadota</taxon>
        <taxon>Betaproteobacteria</taxon>
        <taxon>Burkholderiales</taxon>
        <taxon>Alcaligenaceae</taxon>
        <taxon>Orrella</taxon>
    </lineage>
</organism>
<evidence type="ECO:0000313" key="1">
    <source>
        <dbReference type="EMBL" id="AWB34018.1"/>
    </source>
</evidence>
<proteinExistence type="predicted"/>
<name>A0A2R4XJR6_9BURK</name>
<accession>A0A2R4XJR6</accession>
<dbReference type="Proteomes" id="UP000244571">
    <property type="component" value="Chromosome"/>
</dbReference>
<keyword evidence="2" id="KW-1185">Reference proteome</keyword>
<dbReference type="AlphaFoldDB" id="A0A2R4XJR6"/>
<reference evidence="1 2" key="1">
    <citation type="submission" date="2018-04" db="EMBL/GenBank/DDBJ databases">
        <title>Bordetella sp. HZ20 isolated from seawater.</title>
        <authorList>
            <person name="Sun C."/>
        </authorList>
    </citation>
    <scope>NUCLEOTIDE SEQUENCE [LARGE SCALE GENOMIC DNA]</scope>
    <source>
        <strain evidence="1 2">HZ20</strain>
    </source>
</reference>
<dbReference type="KEGG" id="boz:DBV39_10160"/>
<protein>
    <submittedName>
        <fullName evidence="1">Uncharacterized protein</fullName>
    </submittedName>
</protein>